<keyword evidence="2" id="KW-0732">Signal</keyword>
<dbReference type="AlphaFoldDB" id="A0A1I1A3Q7"/>
<reference evidence="7 8" key="1">
    <citation type="submission" date="2016-10" db="EMBL/GenBank/DDBJ databases">
        <authorList>
            <person name="de Groot N.N."/>
        </authorList>
    </citation>
    <scope>NUCLEOTIDE SEQUENCE [LARGE SCALE GENOMIC DNA]</scope>
    <source>
        <strain evidence="7 8">DSM 23399</strain>
    </source>
</reference>
<dbReference type="InterPro" id="IPR017850">
    <property type="entry name" value="Alkaline_phosphatase_core_sf"/>
</dbReference>
<evidence type="ECO:0000256" key="4">
    <source>
        <dbReference type="ARBA" id="ARBA00023180"/>
    </source>
</evidence>
<dbReference type="InterPro" id="IPR024607">
    <property type="entry name" value="Sulfatase_CS"/>
</dbReference>
<feature type="domain" description="N-sulphoglucosamine sulphohydrolase C-terminal" evidence="6">
    <location>
        <begin position="497"/>
        <end position="537"/>
    </location>
</feature>
<dbReference type="OrthoDB" id="9789742at2"/>
<dbReference type="Proteomes" id="UP000198790">
    <property type="component" value="Unassembled WGS sequence"/>
</dbReference>
<dbReference type="PANTHER" id="PTHR43108">
    <property type="entry name" value="N-ACETYLGLUCOSAMINE-6-SULFATASE FAMILY MEMBER"/>
    <property type="match status" value="1"/>
</dbReference>
<protein>
    <submittedName>
        <fullName evidence="7">Uncharacterized sulfatase</fullName>
    </submittedName>
</protein>
<dbReference type="Gene3D" id="3.30.1120.10">
    <property type="match status" value="1"/>
</dbReference>
<dbReference type="STRING" id="237018.SAMN04489723_107158"/>
<evidence type="ECO:0000313" key="7">
    <source>
        <dbReference type="EMBL" id="SFB32557.1"/>
    </source>
</evidence>
<dbReference type="PROSITE" id="PS00149">
    <property type="entry name" value="SULFATASE_2"/>
    <property type="match status" value="1"/>
</dbReference>
<dbReference type="GO" id="GO:0016787">
    <property type="term" value="F:hydrolase activity"/>
    <property type="evidence" value="ECO:0007669"/>
    <property type="project" value="UniProtKB-KW"/>
</dbReference>
<dbReference type="Gene3D" id="3.40.720.10">
    <property type="entry name" value="Alkaline Phosphatase, subunit A"/>
    <property type="match status" value="1"/>
</dbReference>
<sequence length="560" mass="64960">MYYKISKLVVAAAIFPFLISYEEKETQEPQQKPNIIYIMADDHTTQAFGIYGSRLASLNPTPNLDKLAGEGIIFDNCFVNNSICVPSRAAILTGQNSQANGVIDLEGELTADKQYLPKELKKLGYQTAIVGKWHLHAEPSEFDYYKVLPGQGNYFDPDFLVRGEKPWPENVVQTTGHSSDVITDITLDWLKNERDPNKPFFLMHHFKAPHDDFENAPRYDEYLADTFIPEPESMYDNANNGSMGTRGKNDSLTRIIGSSVSSRNLVRNQAMNLYMDSTVYKQYRNPADIRPGEYVKWGMSSDEKKHTSMVYQEYLKRYLRCVKGVDDNVKRLLDYLEEEGLMENTIIVYTGDQGFMLGEHDYIDKRWMYEEAMRMPFFVRYPEKIKAGTRTDAIINNTDFAPTLIEMAGGSAPEYMQGHSFKAILETGQEPEDWQKSTYYRYWMHMAHKHGNPAHFGIRTKQYKLIFFYGRYWVDTDDPNAKWNKESWGNDFPRHTPAAWELYDLSKDPNEMNNVYSDPAYKGVVADLKQQLIELRENLNETDKNYPHIQKVIDEHWNDK</sequence>
<evidence type="ECO:0000256" key="3">
    <source>
        <dbReference type="ARBA" id="ARBA00022801"/>
    </source>
</evidence>
<dbReference type="CDD" id="cd16031">
    <property type="entry name" value="G6S_like"/>
    <property type="match status" value="1"/>
</dbReference>
<evidence type="ECO:0000256" key="2">
    <source>
        <dbReference type="ARBA" id="ARBA00022729"/>
    </source>
</evidence>
<accession>A0A1I1A3Q7</accession>
<evidence type="ECO:0000256" key="1">
    <source>
        <dbReference type="ARBA" id="ARBA00008779"/>
    </source>
</evidence>
<comment type="similarity">
    <text evidence="1">Belongs to the sulfatase family.</text>
</comment>
<feature type="domain" description="Sulfatase N-terminal" evidence="5">
    <location>
        <begin position="33"/>
        <end position="409"/>
    </location>
</feature>
<gene>
    <name evidence="7" type="ORF">SAMN04489723_107158</name>
</gene>
<keyword evidence="3" id="KW-0378">Hydrolase</keyword>
<dbReference type="InterPro" id="IPR032506">
    <property type="entry name" value="SGSH_C"/>
</dbReference>
<name>A0A1I1A3Q7_9BACT</name>
<dbReference type="Pfam" id="PF16347">
    <property type="entry name" value="SGSH_C"/>
    <property type="match status" value="1"/>
</dbReference>
<dbReference type="SUPFAM" id="SSF53649">
    <property type="entry name" value="Alkaline phosphatase-like"/>
    <property type="match status" value="1"/>
</dbReference>
<dbReference type="EMBL" id="FOKK01000007">
    <property type="protein sequence ID" value="SFB32557.1"/>
    <property type="molecule type" value="Genomic_DNA"/>
</dbReference>
<proteinExistence type="inferred from homology"/>
<dbReference type="Pfam" id="PF00884">
    <property type="entry name" value="Sulfatase"/>
    <property type="match status" value="1"/>
</dbReference>
<organism evidence="7 8">
    <name type="scientific">Algoriphagus aquimarinus</name>
    <dbReference type="NCBI Taxonomy" id="237018"/>
    <lineage>
        <taxon>Bacteria</taxon>
        <taxon>Pseudomonadati</taxon>
        <taxon>Bacteroidota</taxon>
        <taxon>Cytophagia</taxon>
        <taxon>Cytophagales</taxon>
        <taxon>Cyclobacteriaceae</taxon>
        <taxon>Algoriphagus</taxon>
    </lineage>
</organism>
<dbReference type="InterPro" id="IPR000917">
    <property type="entry name" value="Sulfatase_N"/>
</dbReference>
<dbReference type="PANTHER" id="PTHR43108:SF6">
    <property type="entry name" value="N-SULPHOGLUCOSAMINE SULPHOHYDROLASE"/>
    <property type="match status" value="1"/>
</dbReference>
<evidence type="ECO:0000259" key="5">
    <source>
        <dbReference type="Pfam" id="PF00884"/>
    </source>
</evidence>
<evidence type="ECO:0000259" key="6">
    <source>
        <dbReference type="Pfam" id="PF16347"/>
    </source>
</evidence>
<evidence type="ECO:0000313" key="8">
    <source>
        <dbReference type="Proteomes" id="UP000198790"/>
    </source>
</evidence>
<dbReference type="RefSeq" id="WP_092897385.1">
    <property type="nucleotide sequence ID" value="NZ_FOKK01000007.1"/>
</dbReference>
<keyword evidence="4" id="KW-0325">Glycoprotein</keyword>
<keyword evidence="8" id="KW-1185">Reference proteome</keyword>